<proteinExistence type="predicted"/>
<reference evidence="1" key="1">
    <citation type="submission" date="2020-04" db="EMBL/GenBank/DDBJ databases">
        <authorList>
            <person name="Broberg M."/>
        </authorList>
    </citation>
    <scope>NUCLEOTIDE SEQUENCE</scope>
</reference>
<name>A0ACA9U3V8_BIOOC</name>
<dbReference type="Proteomes" id="UP000836387">
    <property type="component" value="Unassembled WGS sequence"/>
</dbReference>
<reference evidence="1" key="2">
    <citation type="submission" date="2021-10" db="EMBL/GenBank/DDBJ databases">
        <authorList>
            <person name="Piombo E."/>
        </authorList>
    </citation>
    <scope>NUCLEOTIDE SEQUENCE</scope>
</reference>
<keyword evidence="2" id="KW-1185">Reference proteome</keyword>
<protein>
    <submittedName>
        <fullName evidence="1">Uncharacterized protein</fullName>
    </submittedName>
</protein>
<dbReference type="EMBL" id="CADEHS020000014">
    <property type="protein sequence ID" value="CAG9947986.1"/>
    <property type="molecule type" value="Genomic_DNA"/>
</dbReference>
<gene>
    <name evidence="1" type="ORF">CRV2_00013520</name>
</gene>
<evidence type="ECO:0000313" key="1">
    <source>
        <dbReference type="EMBL" id="CAG9947986.1"/>
    </source>
</evidence>
<evidence type="ECO:0000313" key="2">
    <source>
        <dbReference type="Proteomes" id="UP000836387"/>
    </source>
</evidence>
<sequence length="165" mass="18242">MTQSSINCTPDSPSSETGLRLGFHTYHSSNLGRLVLQKTGTSNLYLPLPLILTTPTNSSHFTLTQHCHPQQFIVTRHQTSKVSMMDNTSSALPAHYKETVAASEDRVQPWKERLNAEYAKASDGCADKPWLNWQPSKEAPLDKPWVGWRGVNKGDGAAHTTQLGT</sequence>
<organism evidence="1 2">
    <name type="scientific">Clonostachys rosea f. rosea IK726</name>
    <dbReference type="NCBI Taxonomy" id="1349383"/>
    <lineage>
        <taxon>Eukaryota</taxon>
        <taxon>Fungi</taxon>
        <taxon>Dikarya</taxon>
        <taxon>Ascomycota</taxon>
        <taxon>Pezizomycotina</taxon>
        <taxon>Sordariomycetes</taxon>
        <taxon>Hypocreomycetidae</taxon>
        <taxon>Hypocreales</taxon>
        <taxon>Bionectriaceae</taxon>
        <taxon>Clonostachys</taxon>
    </lineage>
</organism>
<accession>A0ACA9U3V8</accession>
<comment type="caution">
    <text evidence="1">The sequence shown here is derived from an EMBL/GenBank/DDBJ whole genome shotgun (WGS) entry which is preliminary data.</text>
</comment>